<feature type="active site" description="Nucleophile" evidence="4">
    <location>
        <position position="447"/>
    </location>
</feature>
<dbReference type="GO" id="GO:0070041">
    <property type="term" value="F:rRNA (uridine-C5-)-methyltransferase activity"/>
    <property type="evidence" value="ECO:0007669"/>
    <property type="project" value="TreeGrafter"/>
</dbReference>
<dbReference type="NCBIfam" id="TIGR00479">
    <property type="entry name" value="rumA"/>
    <property type="match status" value="2"/>
</dbReference>
<organism evidence="7 8">
    <name type="scientific">Agathobacter ruminis</name>
    <dbReference type="NCBI Taxonomy" id="1712665"/>
    <lineage>
        <taxon>Bacteria</taxon>
        <taxon>Bacillati</taxon>
        <taxon>Bacillota</taxon>
        <taxon>Clostridia</taxon>
        <taxon>Lachnospirales</taxon>
        <taxon>Lachnospiraceae</taxon>
        <taxon>Agathobacter</taxon>
    </lineage>
</organism>
<evidence type="ECO:0000256" key="2">
    <source>
        <dbReference type="ARBA" id="ARBA00022679"/>
    </source>
</evidence>
<feature type="binding site" evidence="4">
    <location>
        <position position="311"/>
    </location>
    <ligand>
        <name>S-adenosyl-L-methionine</name>
        <dbReference type="ChEBI" id="CHEBI:59789"/>
    </ligand>
</feature>
<dbReference type="InterPro" id="IPR029063">
    <property type="entry name" value="SAM-dependent_MTases_sf"/>
</dbReference>
<comment type="similarity">
    <text evidence="4">Belongs to the class I-like SAM-binding methyltransferase superfamily. RNA M5U methyltransferase family.</text>
</comment>
<evidence type="ECO:0000313" key="7">
    <source>
        <dbReference type="EMBL" id="PHU37371.1"/>
    </source>
</evidence>
<feature type="binding site" evidence="4">
    <location>
        <position position="420"/>
    </location>
    <ligand>
        <name>S-adenosyl-L-methionine</name>
        <dbReference type="ChEBI" id="CHEBI:59789"/>
    </ligand>
</feature>
<evidence type="ECO:0000259" key="6">
    <source>
        <dbReference type="PROSITE" id="PS50926"/>
    </source>
</evidence>
<keyword evidence="2 4" id="KW-0808">Transferase</keyword>
<dbReference type="InterPro" id="IPR030390">
    <property type="entry name" value="MeTrfase_TrmA_AS"/>
</dbReference>
<protein>
    <submittedName>
        <fullName evidence="7">23S rRNA (Uracil-5-)-methyltransferase RumA</fullName>
    </submittedName>
</protein>
<proteinExistence type="inferred from homology"/>
<dbReference type="RefSeq" id="WP_099386362.1">
    <property type="nucleotide sequence ID" value="NZ_JANSWH010000052.1"/>
</dbReference>
<dbReference type="Gene3D" id="2.40.50.1070">
    <property type="match status" value="1"/>
</dbReference>
<keyword evidence="3 4" id="KW-0949">S-adenosyl-L-methionine</keyword>
<accession>A0A2G3E2C4</accession>
<dbReference type="InterPro" id="IPR010280">
    <property type="entry name" value="U5_MeTrfase_fam"/>
</dbReference>
<reference evidence="7 8" key="1">
    <citation type="submission" date="2017-10" db="EMBL/GenBank/DDBJ databases">
        <title>Resolving the taxonomy of Roseburia spp., Eubacterium rectale and Agathobacter spp. through phylogenomic analysis.</title>
        <authorList>
            <person name="Sheridan P.O."/>
            <person name="Walker A.W."/>
            <person name="Duncan S.H."/>
            <person name="Scott K.P."/>
            <person name="Toole P.W.O."/>
            <person name="Luis P."/>
            <person name="Flint H.J."/>
        </authorList>
    </citation>
    <scope>NUCLEOTIDE SEQUENCE [LARGE SCALE GENOMIC DNA]</scope>
    <source>
        <strain evidence="7 8">JK623</strain>
    </source>
</reference>
<keyword evidence="8" id="KW-1185">Reference proteome</keyword>
<dbReference type="GO" id="GO:0070475">
    <property type="term" value="P:rRNA base methylation"/>
    <property type="evidence" value="ECO:0007669"/>
    <property type="project" value="TreeGrafter"/>
</dbReference>
<dbReference type="PANTHER" id="PTHR11061:SF30">
    <property type="entry name" value="TRNA (URACIL(54)-C(5))-METHYLTRANSFERASE"/>
    <property type="match status" value="1"/>
</dbReference>
<dbReference type="FunFam" id="3.40.50.150:FF:000009">
    <property type="entry name" value="23S rRNA (Uracil(1939)-C(5))-methyltransferase RlmD"/>
    <property type="match status" value="1"/>
</dbReference>
<dbReference type="FunFam" id="2.40.50.1070:FF:000003">
    <property type="entry name" value="23S rRNA (Uracil-5-)-methyltransferase RumA"/>
    <property type="match status" value="1"/>
</dbReference>
<feature type="active site" evidence="5">
    <location>
        <position position="447"/>
    </location>
</feature>
<evidence type="ECO:0000256" key="4">
    <source>
        <dbReference type="PROSITE-ProRule" id="PRU01024"/>
    </source>
</evidence>
<comment type="caution">
    <text evidence="7">The sequence shown here is derived from an EMBL/GenBank/DDBJ whole genome shotgun (WGS) entry which is preliminary data.</text>
</comment>
<feature type="binding site" evidence="4">
    <location>
        <position position="340"/>
    </location>
    <ligand>
        <name>S-adenosyl-L-methionine</name>
        <dbReference type="ChEBI" id="CHEBI:59789"/>
    </ligand>
</feature>
<dbReference type="InterPro" id="IPR002792">
    <property type="entry name" value="TRAM_dom"/>
</dbReference>
<dbReference type="AlphaFoldDB" id="A0A2G3E2C4"/>
<dbReference type="InterPro" id="IPR012340">
    <property type="entry name" value="NA-bd_OB-fold"/>
</dbReference>
<evidence type="ECO:0000313" key="8">
    <source>
        <dbReference type="Proteomes" id="UP000224563"/>
    </source>
</evidence>
<evidence type="ECO:0000256" key="1">
    <source>
        <dbReference type="ARBA" id="ARBA00022603"/>
    </source>
</evidence>
<dbReference type="Gene3D" id="3.40.50.150">
    <property type="entry name" value="Vaccinia Virus protein VP39"/>
    <property type="match status" value="1"/>
</dbReference>
<evidence type="ECO:0000256" key="5">
    <source>
        <dbReference type="PROSITE-ProRule" id="PRU10015"/>
    </source>
</evidence>
<keyword evidence="1 4" id="KW-0489">Methyltransferase</keyword>
<dbReference type="PROSITE" id="PS51687">
    <property type="entry name" value="SAM_MT_RNA_M5U"/>
    <property type="match status" value="1"/>
</dbReference>
<dbReference type="PROSITE" id="PS50926">
    <property type="entry name" value="TRAM"/>
    <property type="match status" value="1"/>
</dbReference>
<reference evidence="7 8" key="2">
    <citation type="submission" date="2017-10" db="EMBL/GenBank/DDBJ databases">
        <authorList>
            <person name="Banno H."/>
            <person name="Chua N.-H."/>
        </authorList>
    </citation>
    <scope>NUCLEOTIDE SEQUENCE [LARGE SCALE GENOMIC DNA]</scope>
    <source>
        <strain evidence="7 8">JK623</strain>
    </source>
</reference>
<evidence type="ECO:0000256" key="3">
    <source>
        <dbReference type="ARBA" id="ARBA00022691"/>
    </source>
</evidence>
<dbReference type="SUPFAM" id="SSF50249">
    <property type="entry name" value="Nucleic acid-binding proteins"/>
    <property type="match status" value="1"/>
</dbReference>
<feature type="binding site" evidence="4">
    <location>
        <position position="361"/>
    </location>
    <ligand>
        <name>S-adenosyl-L-methionine</name>
        <dbReference type="ChEBI" id="CHEBI:59789"/>
    </ligand>
</feature>
<dbReference type="PROSITE" id="PS01230">
    <property type="entry name" value="TRMA_1"/>
    <property type="match status" value="1"/>
</dbReference>
<dbReference type="FunFam" id="2.40.50.140:FF:000097">
    <property type="entry name" value="23S rRNA (uracil(1939)-C(5))-methyltransferase RlmD"/>
    <property type="match status" value="1"/>
</dbReference>
<dbReference type="PANTHER" id="PTHR11061">
    <property type="entry name" value="RNA M5U METHYLTRANSFERASE"/>
    <property type="match status" value="1"/>
</dbReference>
<sequence length="520" mass="58842">MKKNDFFELEITDIGADGEGIGHYDGMTFFVKDAVIGDRIRARALKLKKNYGYARVEEILVPSPDRVTPQCPIHRQCGGCQIQALSYEKQLEYKNRKVLNHLVRIGGFDEALIRSLMLPIVGMKDSFRYRNKAQFPVGYGRDGEIATGFYAARSHAIIPVEDCLLGVKDNEEILFRIRNWMRMCKIEPYDETTGQGIVRHILLRYGFTTKEIMVCLVINAGKLPYQDELIEVLSDITGMTSISFNINRDNTNRILGDTTICIWGQPYITDYIHLKQIPTDEQYAGQTFYCEDYQDADNAIAYRISPQSFYQVNPVQTEKLYSTALAFAELTGQESVWDLYCGIGTISLFLSQKAKLVYGVEIVPQAIEDAKMNAHINGITNTQFFVGKAEEVLPDFYAAKGKGKAGKDSEMLRPDVIVVDPPRKGCDEKCLQTMVAMAPPRIVYVSCDSATLARDLKYLCANGYELKKVQAFDQFAHTGHVETVCLLSNTQRPKKESYITLDVEMEDYYRIKNEGKNSTT</sequence>
<name>A0A2G3E2C4_9FIRM</name>
<feature type="domain" description="TRAM" evidence="6">
    <location>
        <begin position="1"/>
        <end position="58"/>
    </location>
</feature>
<dbReference type="SUPFAM" id="SSF53335">
    <property type="entry name" value="S-adenosyl-L-methionine-dependent methyltransferases"/>
    <property type="match status" value="1"/>
</dbReference>
<dbReference type="EMBL" id="PDYG01000064">
    <property type="protein sequence ID" value="PHU37371.1"/>
    <property type="molecule type" value="Genomic_DNA"/>
</dbReference>
<dbReference type="CDD" id="cd02440">
    <property type="entry name" value="AdoMet_MTases"/>
    <property type="match status" value="1"/>
</dbReference>
<gene>
    <name evidence="7" type="ORF">CSX02_08365</name>
</gene>
<dbReference type="Gene3D" id="2.40.50.140">
    <property type="entry name" value="Nucleic acid-binding proteins"/>
    <property type="match status" value="1"/>
</dbReference>
<dbReference type="Proteomes" id="UP000224563">
    <property type="component" value="Unassembled WGS sequence"/>
</dbReference>
<dbReference type="Pfam" id="PF05958">
    <property type="entry name" value="tRNA_U5-meth_tr"/>
    <property type="match status" value="1"/>
</dbReference>